<dbReference type="EMBL" id="LATX01002538">
    <property type="protein sequence ID" value="KTB27534.1"/>
    <property type="molecule type" value="Genomic_DNA"/>
</dbReference>
<accession>A0A0W0ETW6</accession>
<dbReference type="AlphaFoldDB" id="A0A0W0ETW6"/>
<protein>
    <submittedName>
        <fullName evidence="2">Uncharacterized protein</fullName>
    </submittedName>
</protein>
<evidence type="ECO:0000313" key="2">
    <source>
        <dbReference type="EMBL" id="KTB27534.1"/>
    </source>
</evidence>
<comment type="caution">
    <text evidence="2">The sequence shown here is derived from an EMBL/GenBank/DDBJ whole genome shotgun (WGS) entry which is preliminary data.</text>
</comment>
<name>A0A0W0ETW6_MONRR</name>
<dbReference type="Proteomes" id="UP000054988">
    <property type="component" value="Unassembled WGS sequence"/>
</dbReference>
<gene>
    <name evidence="2" type="ORF">WG66_19894</name>
</gene>
<sequence>MGWTNLVPIFHDDQEDQHLNTD</sequence>
<evidence type="ECO:0000256" key="1">
    <source>
        <dbReference type="SAM" id="MobiDB-lite"/>
    </source>
</evidence>
<reference evidence="2 3" key="1">
    <citation type="submission" date="2015-12" db="EMBL/GenBank/DDBJ databases">
        <title>Draft genome sequence of Moniliophthora roreri, the causal agent of frosty pod rot of cacao.</title>
        <authorList>
            <person name="Aime M.C."/>
            <person name="Diaz-Valderrama J.R."/>
            <person name="Kijpornyongpan T."/>
            <person name="Phillips-Mora W."/>
        </authorList>
    </citation>
    <scope>NUCLEOTIDE SEQUENCE [LARGE SCALE GENOMIC DNA]</scope>
    <source>
        <strain evidence="2 3">MCA 2952</strain>
    </source>
</reference>
<proteinExistence type="predicted"/>
<feature type="region of interest" description="Disordered" evidence="1">
    <location>
        <begin position="1"/>
        <end position="22"/>
    </location>
</feature>
<organism evidence="2 3">
    <name type="scientific">Moniliophthora roreri</name>
    <name type="common">Frosty pod rot fungus</name>
    <name type="synonym">Monilia roreri</name>
    <dbReference type="NCBI Taxonomy" id="221103"/>
    <lineage>
        <taxon>Eukaryota</taxon>
        <taxon>Fungi</taxon>
        <taxon>Dikarya</taxon>
        <taxon>Basidiomycota</taxon>
        <taxon>Agaricomycotina</taxon>
        <taxon>Agaricomycetes</taxon>
        <taxon>Agaricomycetidae</taxon>
        <taxon>Agaricales</taxon>
        <taxon>Marasmiineae</taxon>
        <taxon>Marasmiaceae</taxon>
        <taxon>Moniliophthora</taxon>
    </lineage>
</organism>
<evidence type="ECO:0000313" key="3">
    <source>
        <dbReference type="Proteomes" id="UP000054988"/>
    </source>
</evidence>
<feature type="compositionally biased region" description="Basic and acidic residues" evidence="1">
    <location>
        <begin position="10"/>
        <end position="22"/>
    </location>
</feature>